<evidence type="ECO:0000313" key="13">
    <source>
        <dbReference type="Proteomes" id="UP000436858"/>
    </source>
</evidence>
<keyword evidence="7" id="KW-1133">Transmembrane helix</keyword>
<dbReference type="EC" id="3.4.21.102" evidence="9"/>
<dbReference type="EMBL" id="JAQNVG010000011">
    <property type="protein sequence ID" value="MDC2235781.1"/>
    <property type="molecule type" value="Genomic_DNA"/>
</dbReference>
<dbReference type="PATRIC" id="fig|818.23.peg.3959"/>
<dbReference type="GO" id="GO:0007165">
    <property type="term" value="P:signal transduction"/>
    <property type="evidence" value="ECO:0007669"/>
    <property type="project" value="TreeGrafter"/>
</dbReference>
<dbReference type="SUPFAM" id="SSF50156">
    <property type="entry name" value="PDZ domain-like"/>
    <property type="match status" value="1"/>
</dbReference>
<protein>
    <submittedName>
        <fullName evidence="9">C-terminal processing peptidase-3. Serine peptidase. MEROPS family S41A</fullName>
        <ecNumber evidence="9">3.4.21.102</ecNumber>
    </submittedName>
    <submittedName>
        <fullName evidence="10">S41 family peptidase</fullName>
    </submittedName>
</protein>
<evidence type="ECO:0000256" key="2">
    <source>
        <dbReference type="ARBA" id="ARBA00022670"/>
    </source>
</evidence>
<accession>A0A0P0FQ27</accession>
<dbReference type="SMART" id="SM00245">
    <property type="entry name" value="TSPc"/>
    <property type="match status" value="1"/>
</dbReference>
<evidence type="ECO:0000313" key="12">
    <source>
        <dbReference type="Proteomes" id="UP000095541"/>
    </source>
</evidence>
<dbReference type="CDD" id="cd07560">
    <property type="entry name" value="Peptidase_S41_CPP"/>
    <property type="match status" value="1"/>
</dbReference>
<evidence type="ECO:0000256" key="1">
    <source>
        <dbReference type="ARBA" id="ARBA00009179"/>
    </source>
</evidence>
<evidence type="ECO:0000313" key="11">
    <source>
        <dbReference type="EMBL" id="MDC2235781.1"/>
    </source>
</evidence>
<evidence type="ECO:0000256" key="5">
    <source>
        <dbReference type="RuleBase" id="RU004404"/>
    </source>
</evidence>
<sequence>MSTRNSSRFTPIIIAISVVAGILIGTFYAKHFAGNRLGIINGSSNKLNALLRIVDDQYVDTVNMTDLVEKAMPQILAELDPHSTYIPAQNLEEVNSELEGSFSGIGIQFTIQNDTIHVNAVIQGGPSEKVGLMAGDRIVNVDDSLFVGKKLNNELAMRTLKGPKGSQVKLGVKRVGEPKLLDFTITRGDIPQNTVDAAYMLNDDIGYVKVSKFGRTSHVELLNALAQLNHKKCKGLIIDLRGNTGGYMEAAIRMVNEFLPEGKLIVYTQGRKYPRAEEFANGTGSCQKMPLVVLIDEGSASASEIFTGAIQDNDRGTVVGRRSFGKGLVQQPIDFSDGSAIRLTIARYYTPSGRCIQRPYESGKDKNYELDIYNRYEHGEFFSRDSIKLNENERYLTSLGRTVYGGGGIMPDVFVPQDTTGVTSYLSSVINRGLTLQFTFQYTDNNRKKLSQYETEEDLLNYLRHQGLVEQFIRFADSKGVKRRNILIQKSYKRLEANIYGNIIYNMLGLEAYLKYFNKSDATVQQGIELLEKGEAFPKAPAETEEEVTKDNKDGKKKRTAQAYGITEDPTRIFDFAEATIS</sequence>
<evidence type="ECO:0000256" key="3">
    <source>
        <dbReference type="ARBA" id="ARBA00022801"/>
    </source>
</evidence>
<reference evidence="9 12" key="1">
    <citation type="submission" date="2015-09" db="EMBL/GenBank/DDBJ databases">
        <authorList>
            <consortium name="Pathogen Informatics"/>
        </authorList>
    </citation>
    <scope>NUCLEOTIDE SEQUENCE [LARGE SCALE GENOMIC DNA]</scope>
    <source>
        <strain evidence="9 12">2789STDY5834945</strain>
    </source>
</reference>
<dbReference type="InterPro" id="IPR029045">
    <property type="entry name" value="ClpP/crotonase-like_dom_sf"/>
</dbReference>
<feature type="domain" description="PDZ" evidence="8">
    <location>
        <begin position="91"/>
        <end position="161"/>
    </location>
</feature>
<dbReference type="Pfam" id="PF03572">
    <property type="entry name" value="Peptidase_S41"/>
    <property type="match status" value="1"/>
</dbReference>
<dbReference type="Pfam" id="PF13180">
    <property type="entry name" value="PDZ_2"/>
    <property type="match status" value="1"/>
</dbReference>
<dbReference type="GO" id="GO:0006508">
    <property type="term" value="P:proteolysis"/>
    <property type="evidence" value="ECO:0007669"/>
    <property type="project" value="UniProtKB-KW"/>
</dbReference>
<dbReference type="RefSeq" id="WP_008764456.1">
    <property type="nucleotide sequence ID" value="NZ_BAABXH010000002.1"/>
</dbReference>
<dbReference type="KEGG" id="btho:Btheta7330_03845"/>
<keyword evidence="7" id="KW-0472">Membrane</keyword>
<dbReference type="InterPro" id="IPR036034">
    <property type="entry name" value="PDZ_sf"/>
</dbReference>
<dbReference type="Gene3D" id="3.30.750.44">
    <property type="match status" value="1"/>
</dbReference>
<keyword evidence="2 5" id="KW-0645">Protease</keyword>
<dbReference type="SUPFAM" id="SSF52096">
    <property type="entry name" value="ClpP/crotonase"/>
    <property type="match status" value="1"/>
</dbReference>
<dbReference type="GO" id="GO:0030288">
    <property type="term" value="C:outer membrane-bounded periplasmic space"/>
    <property type="evidence" value="ECO:0007669"/>
    <property type="project" value="TreeGrafter"/>
</dbReference>
<feature type="region of interest" description="Disordered" evidence="6">
    <location>
        <begin position="538"/>
        <end position="564"/>
    </location>
</feature>
<dbReference type="PANTHER" id="PTHR32060:SF30">
    <property type="entry name" value="CARBOXY-TERMINAL PROCESSING PROTEASE CTPA"/>
    <property type="match status" value="1"/>
</dbReference>
<proteinExistence type="inferred from homology"/>
<comment type="similarity">
    <text evidence="1 5">Belongs to the peptidase S41A family.</text>
</comment>
<evidence type="ECO:0000313" key="10">
    <source>
        <dbReference type="EMBL" id="KAB4477149.1"/>
    </source>
</evidence>
<dbReference type="InterPro" id="IPR004447">
    <property type="entry name" value="Peptidase_S41A"/>
</dbReference>
<evidence type="ECO:0000313" key="9">
    <source>
        <dbReference type="EMBL" id="CUP38690.1"/>
    </source>
</evidence>
<dbReference type="PROSITE" id="PS50106">
    <property type="entry name" value="PDZ"/>
    <property type="match status" value="1"/>
</dbReference>
<dbReference type="Proteomes" id="UP000095541">
    <property type="component" value="Unassembled WGS sequence"/>
</dbReference>
<dbReference type="FunFam" id="3.90.226.10:FF:000029">
    <property type="entry name" value="Peptidase, S41 family"/>
    <property type="match status" value="1"/>
</dbReference>
<dbReference type="CDD" id="cd06782">
    <property type="entry name" value="cpPDZ_CPP-like"/>
    <property type="match status" value="1"/>
</dbReference>
<dbReference type="GO" id="GO:0004252">
    <property type="term" value="F:serine-type endopeptidase activity"/>
    <property type="evidence" value="ECO:0007669"/>
    <property type="project" value="UniProtKB-EC"/>
</dbReference>
<dbReference type="NCBIfam" id="TIGR00225">
    <property type="entry name" value="prc"/>
    <property type="match status" value="1"/>
</dbReference>
<dbReference type="InterPro" id="IPR001478">
    <property type="entry name" value="PDZ"/>
</dbReference>
<dbReference type="Proteomes" id="UP001217776">
    <property type="component" value="Unassembled WGS sequence"/>
</dbReference>
<reference evidence="10 13" key="2">
    <citation type="journal article" date="2019" name="Nat. Med.">
        <title>A library of human gut bacterial isolates paired with longitudinal multiomics data enables mechanistic microbiome research.</title>
        <authorList>
            <person name="Poyet M."/>
            <person name="Groussin M."/>
            <person name="Gibbons S.M."/>
            <person name="Avila-Pacheco J."/>
            <person name="Jiang X."/>
            <person name="Kearney S.M."/>
            <person name="Perrotta A.R."/>
            <person name="Berdy B."/>
            <person name="Zhao S."/>
            <person name="Lieberman T.D."/>
            <person name="Swanson P.K."/>
            <person name="Smith M."/>
            <person name="Roesemann S."/>
            <person name="Alexander J.E."/>
            <person name="Rich S.A."/>
            <person name="Livny J."/>
            <person name="Vlamakis H."/>
            <person name="Clish C."/>
            <person name="Bullock K."/>
            <person name="Deik A."/>
            <person name="Scott J."/>
            <person name="Pierce K.A."/>
            <person name="Xavier R.J."/>
            <person name="Alm E.J."/>
        </authorList>
    </citation>
    <scope>NUCLEOTIDE SEQUENCE [LARGE SCALE GENOMIC DNA]</scope>
    <source>
        <strain evidence="10 13">BIOML-A162</strain>
    </source>
</reference>
<feature type="transmembrane region" description="Helical" evidence="7">
    <location>
        <begin position="12"/>
        <end position="29"/>
    </location>
</feature>
<accession>C6IL99</accession>
<dbReference type="Proteomes" id="UP000436858">
    <property type="component" value="Unassembled WGS sequence"/>
</dbReference>
<keyword evidence="7" id="KW-0812">Transmembrane</keyword>
<reference evidence="11" key="3">
    <citation type="submission" date="2022-10" db="EMBL/GenBank/DDBJ databases">
        <title>Human gut microbiome strain richness.</title>
        <authorList>
            <person name="Chen-Liaw A."/>
        </authorList>
    </citation>
    <scope>NUCLEOTIDE SEQUENCE</scope>
    <source>
        <strain evidence="11">1001283st1_A3_1001283B150304_161114</strain>
    </source>
</reference>
<dbReference type="OMA" id="IDDQYVD"/>
<dbReference type="GeneID" id="60925436"/>
<evidence type="ECO:0000256" key="7">
    <source>
        <dbReference type="SAM" id="Phobius"/>
    </source>
</evidence>
<name>A0A0P0FQ27_BACT4</name>
<dbReference type="AlphaFoldDB" id="A0A0P0FQ27"/>
<evidence type="ECO:0000256" key="4">
    <source>
        <dbReference type="ARBA" id="ARBA00022825"/>
    </source>
</evidence>
<evidence type="ECO:0000259" key="8">
    <source>
        <dbReference type="PROSITE" id="PS50106"/>
    </source>
</evidence>
<dbReference type="InterPro" id="IPR005151">
    <property type="entry name" value="Tail-specific_protease"/>
</dbReference>
<organism evidence="9 12">
    <name type="scientific">Bacteroides thetaiotaomicron</name>
    <dbReference type="NCBI Taxonomy" id="818"/>
    <lineage>
        <taxon>Bacteria</taxon>
        <taxon>Pseudomonadati</taxon>
        <taxon>Bacteroidota</taxon>
        <taxon>Bacteroidia</taxon>
        <taxon>Bacteroidales</taxon>
        <taxon>Bacteroidaceae</taxon>
        <taxon>Bacteroides</taxon>
    </lineage>
</organism>
<dbReference type="EMBL" id="WCRY01000023">
    <property type="protein sequence ID" value="KAB4477149.1"/>
    <property type="molecule type" value="Genomic_DNA"/>
</dbReference>
<dbReference type="PANTHER" id="PTHR32060">
    <property type="entry name" value="TAIL-SPECIFIC PROTEASE"/>
    <property type="match status" value="1"/>
</dbReference>
<evidence type="ECO:0000256" key="6">
    <source>
        <dbReference type="SAM" id="MobiDB-lite"/>
    </source>
</evidence>
<dbReference type="FunFam" id="3.30.750.44:FF:000001">
    <property type="entry name" value="S41 family peptidase"/>
    <property type="match status" value="1"/>
</dbReference>
<dbReference type="Gene3D" id="3.90.226.10">
    <property type="entry name" value="2-enoyl-CoA Hydratase, Chain A, domain 1"/>
    <property type="match status" value="1"/>
</dbReference>
<dbReference type="SMART" id="SM00228">
    <property type="entry name" value="PDZ"/>
    <property type="match status" value="1"/>
</dbReference>
<dbReference type="DNASU" id="1071740"/>
<dbReference type="Gene3D" id="2.30.42.10">
    <property type="match status" value="1"/>
</dbReference>
<keyword evidence="4 5" id="KW-0720">Serine protease</keyword>
<gene>
    <name evidence="9" type="primary">ctpB_1</name>
    <name evidence="9" type="ORF">ERS852557_00429</name>
    <name evidence="10" type="ORF">GAN91_20515</name>
    <name evidence="11" type="ORF">PO127_08475</name>
</gene>
<keyword evidence="3 5" id="KW-0378">Hydrolase</keyword>
<dbReference type="EMBL" id="CZBI01000001">
    <property type="protein sequence ID" value="CUP38690.1"/>
    <property type="molecule type" value="Genomic_DNA"/>
</dbReference>